<evidence type="ECO:0000313" key="1">
    <source>
        <dbReference type="Proteomes" id="UP000887540"/>
    </source>
</evidence>
<sequence>MAHWKSKVVVGHAIDDLFTYIMLYLYVVKSQLPSDGKVNNIVLRIHRCLTYPWNLWERSIGVIESNKQPIEIKQIENRAAITHDINLNHGNVNSIGISTGLKLKATNSDNFSIDNRLELSI</sequence>
<reference evidence="2" key="1">
    <citation type="submission" date="2022-11" db="UniProtKB">
        <authorList>
            <consortium name="WormBaseParasite"/>
        </authorList>
    </citation>
    <scope>IDENTIFICATION</scope>
</reference>
<organism evidence="1 2">
    <name type="scientific">Acrobeloides nanus</name>
    <dbReference type="NCBI Taxonomy" id="290746"/>
    <lineage>
        <taxon>Eukaryota</taxon>
        <taxon>Metazoa</taxon>
        <taxon>Ecdysozoa</taxon>
        <taxon>Nematoda</taxon>
        <taxon>Chromadorea</taxon>
        <taxon>Rhabditida</taxon>
        <taxon>Tylenchina</taxon>
        <taxon>Cephalobomorpha</taxon>
        <taxon>Cephaloboidea</taxon>
        <taxon>Cephalobidae</taxon>
        <taxon>Acrobeloides</taxon>
    </lineage>
</organism>
<evidence type="ECO:0000313" key="2">
    <source>
        <dbReference type="WBParaSite" id="ACRNAN_scaffold9514.g27771.t1"/>
    </source>
</evidence>
<accession>A0A914EQX9</accession>
<dbReference type="Proteomes" id="UP000887540">
    <property type="component" value="Unplaced"/>
</dbReference>
<protein>
    <submittedName>
        <fullName evidence="2">Uncharacterized protein</fullName>
    </submittedName>
</protein>
<name>A0A914EQX9_9BILA</name>
<dbReference type="AlphaFoldDB" id="A0A914EQX9"/>
<dbReference type="WBParaSite" id="ACRNAN_scaffold9514.g27771.t1">
    <property type="protein sequence ID" value="ACRNAN_scaffold9514.g27771.t1"/>
    <property type="gene ID" value="ACRNAN_scaffold9514.g27771"/>
</dbReference>
<proteinExistence type="predicted"/>
<keyword evidence="1" id="KW-1185">Reference proteome</keyword>